<dbReference type="AlphaFoldDB" id="A0A5D3FUG1"/>
<dbReference type="InterPro" id="IPR015020">
    <property type="entry name" value="Rv2525c-like_Glyco_Hydro-like"/>
</dbReference>
<dbReference type="InterPro" id="IPR002477">
    <property type="entry name" value="Peptidoglycan-bd-like"/>
</dbReference>
<sequence>MADDMVRRAQRFINTVYSGVPGIPHVDEDGVTGWSTMYALTRCLQHELGLTSLSDSFGPTTLSTLQAKWPTISRSSVPPANIIRILQSGLYCKGYDGGEIDGVYNDRVSAAVTKLKADMGVGDAYPGDATTPKVFKGVLNMDAYVVISGGSGTVRSIQRWMNARYINRRNYFVIPCDGHFSRDVQKALMFVIQYELGMSDDVANGVFGPATKDGLKQNTLSTGSTGVWVNLFSAAMIFNRRDGVTFTDSFGGALASAASAFQEFVKLPVTGKGDFQTWASLLVSTGDSTRKGTAFDCVTEVDTPRALALKDAGYQIVGRYLCNVAGTTLNKMIQPFELTTILGHGLRVFPIYQTYGGAVSYFNFKQGAADGFDAIVWARHHGFKPGTRIYFAVDYDAIDADVTSNIIPHFRGIKQSIDEYGGGYKIGIYGPRNVCSRVGGEGLTSASFVSDMSTGFSGNLGYPMPEDWAFDQIATVVVGSGDRRIEIDNDIASGRDQGQSSVAPPGISEALDVPFDSQYLGTLLSDIRHYFSTIGIEESGTGQPYSTEESFRILMAYDRLITNLARALRMRKSLIQVPLLWEIRHYSDLDIVSDELVRQHYQHGIGNKIDGSTGLGQIFAATAIAARNYSVDLGILNVPKLNPAKEADLWQIWQKLNTEPEFNVGVVPHVHIWGAHDVGAPRPSLDYSDANTLRVLVRYQGSGPDAEAEGQKRLGLYRVFESFNKPLREK</sequence>
<evidence type="ECO:0000259" key="2">
    <source>
        <dbReference type="Pfam" id="PF08924"/>
    </source>
</evidence>
<dbReference type="SUPFAM" id="SSF51445">
    <property type="entry name" value="(Trans)glycosidases"/>
    <property type="match status" value="1"/>
</dbReference>
<dbReference type="Pfam" id="PF08924">
    <property type="entry name" value="Rv2525c_GlyHyd-like"/>
    <property type="match status" value="1"/>
</dbReference>
<evidence type="ECO:0000313" key="4">
    <source>
        <dbReference type="Proteomes" id="UP000323505"/>
    </source>
</evidence>
<protein>
    <submittedName>
        <fullName evidence="3">DUF1906 domain-containing protein</fullName>
    </submittedName>
</protein>
<gene>
    <name evidence="3" type="ORF">FXF68_09755</name>
</gene>
<dbReference type="EMBL" id="VSRQ01000002">
    <property type="protein sequence ID" value="TYK50755.1"/>
    <property type="molecule type" value="Genomic_DNA"/>
</dbReference>
<dbReference type="Pfam" id="PF01471">
    <property type="entry name" value="PG_binding_1"/>
    <property type="match status" value="1"/>
</dbReference>
<proteinExistence type="predicted"/>
<dbReference type="CDD" id="cd06418">
    <property type="entry name" value="GH25_BacA-like"/>
    <property type="match status" value="1"/>
</dbReference>
<evidence type="ECO:0000313" key="3">
    <source>
        <dbReference type="EMBL" id="TYK50755.1"/>
    </source>
</evidence>
<dbReference type="SUPFAM" id="SSF47090">
    <property type="entry name" value="PGBD-like"/>
    <property type="match status" value="1"/>
</dbReference>
<dbReference type="Proteomes" id="UP000323505">
    <property type="component" value="Unassembled WGS sequence"/>
</dbReference>
<dbReference type="Gene3D" id="3.20.20.80">
    <property type="entry name" value="Glycosidases"/>
    <property type="match status" value="1"/>
</dbReference>
<feature type="domain" description="Peptidoglycan binding-like" evidence="1">
    <location>
        <begin position="245"/>
        <end position="281"/>
    </location>
</feature>
<dbReference type="RefSeq" id="WP_148758601.1">
    <property type="nucleotide sequence ID" value="NZ_VSRQ01000002.1"/>
</dbReference>
<reference evidence="3 4" key="1">
    <citation type="submission" date="2019-08" db="EMBL/GenBank/DDBJ databases">
        <title>Actinomadura sp. nov. CYP1-5 isolated from mountain soil.</title>
        <authorList>
            <person name="Songsumanus A."/>
            <person name="Kuncharoen N."/>
            <person name="Kudo T."/>
            <person name="Yuki M."/>
            <person name="Igarashi Y."/>
            <person name="Tanasupawat S."/>
        </authorList>
    </citation>
    <scope>NUCLEOTIDE SEQUENCE [LARGE SCALE GENOMIC DNA]</scope>
    <source>
        <strain evidence="3 4">CYP1-5</strain>
    </source>
</reference>
<keyword evidence="4" id="KW-1185">Reference proteome</keyword>
<dbReference type="InterPro" id="IPR017853">
    <property type="entry name" value="GH"/>
</dbReference>
<comment type="caution">
    <text evidence="3">The sequence shown here is derived from an EMBL/GenBank/DDBJ whole genome shotgun (WGS) entry which is preliminary data.</text>
</comment>
<name>A0A5D3FUG1_9ACTN</name>
<evidence type="ECO:0000259" key="1">
    <source>
        <dbReference type="Pfam" id="PF01471"/>
    </source>
</evidence>
<accession>A0A5D3FUG1</accession>
<dbReference type="InterPro" id="IPR036365">
    <property type="entry name" value="PGBD-like_sf"/>
</dbReference>
<feature type="domain" description="Rv2525c-like glycoside hydrolase-like" evidence="2">
    <location>
        <begin position="308"/>
        <end position="491"/>
    </location>
</feature>
<organism evidence="3 4">
    <name type="scientific">Actinomadura decatromicini</name>
    <dbReference type="NCBI Taxonomy" id="2604572"/>
    <lineage>
        <taxon>Bacteria</taxon>
        <taxon>Bacillati</taxon>
        <taxon>Actinomycetota</taxon>
        <taxon>Actinomycetes</taxon>
        <taxon>Streptosporangiales</taxon>
        <taxon>Thermomonosporaceae</taxon>
        <taxon>Actinomadura</taxon>
    </lineage>
</organism>